<dbReference type="EMBL" id="UZAN01042617">
    <property type="protein sequence ID" value="VDP76416.1"/>
    <property type="molecule type" value="Genomic_DNA"/>
</dbReference>
<dbReference type="OrthoDB" id="6269610at2759"/>
<gene>
    <name evidence="1" type="ORF">ECPE_LOCUS5740</name>
</gene>
<evidence type="ECO:0000313" key="3">
    <source>
        <dbReference type="WBParaSite" id="ECPE_0000575301-mRNA-1"/>
    </source>
</evidence>
<dbReference type="WBParaSite" id="ECPE_0000575301-mRNA-1">
    <property type="protein sequence ID" value="ECPE_0000575301-mRNA-1"/>
    <property type="gene ID" value="ECPE_0000575301"/>
</dbReference>
<accession>A0A183AFK5</accession>
<dbReference type="Proteomes" id="UP000272942">
    <property type="component" value="Unassembled WGS sequence"/>
</dbReference>
<reference evidence="1 2" key="2">
    <citation type="submission" date="2018-11" db="EMBL/GenBank/DDBJ databases">
        <authorList>
            <consortium name="Pathogen Informatics"/>
        </authorList>
    </citation>
    <scope>NUCLEOTIDE SEQUENCE [LARGE SCALE GENOMIC DNA]</scope>
    <source>
        <strain evidence="1 2">Egypt</strain>
    </source>
</reference>
<proteinExistence type="predicted"/>
<dbReference type="AlphaFoldDB" id="A0A183AFK5"/>
<name>A0A183AFK5_9TREM</name>
<evidence type="ECO:0000313" key="2">
    <source>
        <dbReference type="Proteomes" id="UP000272942"/>
    </source>
</evidence>
<sequence>MLVYEPSRRITARDALLHPYFADLDKTTVPATGEEYIGLPLDQLPHEVAAMFLADAGEAYRNPNDVENASQAYQVLPKTVELGSDSIPTAKFLSAQQKPTAGCQPQPTLTIPLVPLADSHEVNMSLS</sequence>
<protein>
    <submittedName>
        <fullName evidence="3">Protein kinase domain-containing protein</fullName>
    </submittedName>
</protein>
<keyword evidence="2" id="KW-1185">Reference proteome</keyword>
<evidence type="ECO:0000313" key="1">
    <source>
        <dbReference type="EMBL" id="VDP76416.1"/>
    </source>
</evidence>
<organism evidence="3">
    <name type="scientific">Echinostoma caproni</name>
    <dbReference type="NCBI Taxonomy" id="27848"/>
    <lineage>
        <taxon>Eukaryota</taxon>
        <taxon>Metazoa</taxon>
        <taxon>Spiralia</taxon>
        <taxon>Lophotrochozoa</taxon>
        <taxon>Platyhelminthes</taxon>
        <taxon>Trematoda</taxon>
        <taxon>Digenea</taxon>
        <taxon>Plagiorchiida</taxon>
        <taxon>Echinostomata</taxon>
        <taxon>Echinostomatoidea</taxon>
        <taxon>Echinostomatidae</taxon>
        <taxon>Echinostoma</taxon>
    </lineage>
</organism>
<reference evidence="3" key="1">
    <citation type="submission" date="2016-06" db="UniProtKB">
        <authorList>
            <consortium name="WormBaseParasite"/>
        </authorList>
    </citation>
    <scope>IDENTIFICATION</scope>
</reference>